<reference evidence="1 2" key="1">
    <citation type="journal article" date="2021" name="Microorganisms">
        <title>Genome Evolution of Filamentous Cyanobacterium Nostoc Species: From Facultative Symbiosis to Free Living.</title>
        <authorList>
            <person name="Huo D."/>
            <person name="Li H."/>
            <person name="Cai F."/>
            <person name="Guo X."/>
            <person name="Qiao Z."/>
            <person name="Wang W."/>
            <person name="Yu G."/>
            <person name="Li R."/>
        </authorList>
    </citation>
    <scope>NUCLEOTIDE SEQUENCE [LARGE SCALE GENOMIC DNA]</scope>
    <source>
        <strain evidence="1 2">CHAB 5714</strain>
    </source>
</reference>
<organism evidence="1 2">
    <name type="scientific">Nostoc favosum CHAB5714</name>
    <dbReference type="NCBI Taxonomy" id="2780399"/>
    <lineage>
        <taxon>Bacteria</taxon>
        <taxon>Bacillati</taxon>
        <taxon>Cyanobacteriota</taxon>
        <taxon>Cyanophyceae</taxon>
        <taxon>Nostocales</taxon>
        <taxon>Nostocaceae</taxon>
        <taxon>Nostoc</taxon>
        <taxon>Nostoc favosum</taxon>
    </lineage>
</organism>
<dbReference type="Proteomes" id="UP001199525">
    <property type="component" value="Unassembled WGS sequence"/>
</dbReference>
<evidence type="ECO:0000313" key="1">
    <source>
        <dbReference type="EMBL" id="MCC5601277.1"/>
    </source>
</evidence>
<protein>
    <submittedName>
        <fullName evidence="1">Uncharacterized protein</fullName>
    </submittedName>
</protein>
<keyword evidence="2" id="KW-1185">Reference proteome</keyword>
<sequence>MNQPTPEIQGENTEQRRDRTIILSDSNEVIYTDFTGNNLQRLSAFAKVSGVRSLALLVENAHNYSLRRWSEKNQRFE</sequence>
<evidence type="ECO:0000313" key="2">
    <source>
        <dbReference type="Proteomes" id="UP001199525"/>
    </source>
</evidence>
<dbReference type="EMBL" id="JAIVFQ010000028">
    <property type="protein sequence ID" value="MCC5601277.1"/>
    <property type="molecule type" value="Genomic_DNA"/>
</dbReference>
<comment type="caution">
    <text evidence="1">The sequence shown here is derived from an EMBL/GenBank/DDBJ whole genome shotgun (WGS) entry which is preliminary data.</text>
</comment>
<name>A0ABS8IB09_9NOSO</name>
<accession>A0ABS8IB09</accession>
<gene>
    <name evidence="1" type="ORF">LC586_19215</name>
</gene>
<proteinExistence type="predicted"/>
<dbReference type="RefSeq" id="WP_229486307.1">
    <property type="nucleotide sequence ID" value="NZ_JAIVFQ010000028.1"/>
</dbReference>